<evidence type="ECO:0000313" key="2">
    <source>
        <dbReference type="EMBL" id="SFM37783.1"/>
    </source>
</evidence>
<reference evidence="2 3" key="1">
    <citation type="submission" date="2016-10" db="EMBL/GenBank/DDBJ databases">
        <authorList>
            <person name="de Groot N.N."/>
        </authorList>
    </citation>
    <scope>NUCLEOTIDE SEQUENCE [LARGE SCALE GENOMIC DNA]</scope>
    <source>
        <strain evidence="2 3">CGMCC 1.6134</strain>
    </source>
</reference>
<organism evidence="2 3">
    <name type="scientific">Salibacterium qingdaonense</name>
    <dbReference type="NCBI Taxonomy" id="266892"/>
    <lineage>
        <taxon>Bacteria</taxon>
        <taxon>Bacillati</taxon>
        <taxon>Bacillota</taxon>
        <taxon>Bacilli</taxon>
        <taxon>Bacillales</taxon>
        <taxon>Bacillaceae</taxon>
    </lineage>
</organism>
<keyword evidence="1" id="KW-1133">Transmembrane helix</keyword>
<keyword evidence="1" id="KW-0472">Membrane</keyword>
<dbReference type="AlphaFoldDB" id="A0A1I4QDT2"/>
<protein>
    <recommendedName>
        <fullName evidence="4">ATP-dependent Lon protease</fullName>
    </recommendedName>
</protein>
<name>A0A1I4QDT2_9BACI</name>
<evidence type="ECO:0000256" key="1">
    <source>
        <dbReference type="SAM" id="Phobius"/>
    </source>
</evidence>
<accession>A0A1I4QDT2</accession>
<evidence type="ECO:0000313" key="3">
    <source>
        <dbReference type="Proteomes" id="UP000199668"/>
    </source>
</evidence>
<gene>
    <name evidence="2" type="ORF">SAMN04488054_14016</name>
</gene>
<dbReference type="RefSeq" id="WP_245737068.1">
    <property type="nucleotide sequence ID" value="NZ_FOTY01000040.1"/>
</dbReference>
<keyword evidence="3" id="KW-1185">Reference proteome</keyword>
<sequence>MLYLIVSILLSAVLGFVLLMMGYVIGSILAFGIITGCLFRILYLLYDISKRLEKTAPKQDKAKEAYEKYLQGEEENGDRERSGR</sequence>
<keyword evidence="1" id="KW-0812">Transmembrane</keyword>
<evidence type="ECO:0008006" key="4">
    <source>
        <dbReference type="Google" id="ProtNLM"/>
    </source>
</evidence>
<dbReference type="EMBL" id="FOTY01000040">
    <property type="protein sequence ID" value="SFM37783.1"/>
    <property type="molecule type" value="Genomic_DNA"/>
</dbReference>
<dbReference type="STRING" id="266892.SAMN04488054_14016"/>
<dbReference type="Proteomes" id="UP000199668">
    <property type="component" value="Unassembled WGS sequence"/>
</dbReference>
<feature type="transmembrane region" description="Helical" evidence="1">
    <location>
        <begin position="25"/>
        <end position="46"/>
    </location>
</feature>
<proteinExistence type="predicted"/>